<name>A0ABT4BBX7_9ACTN</name>
<dbReference type="Proteomes" id="UP001151002">
    <property type="component" value="Unassembled WGS sequence"/>
</dbReference>
<protein>
    <recommendedName>
        <fullName evidence="1">DUF3846 domain-containing protein</fullName>
    </recommendedName>
</protein>
<comment type="caution">
    <text evidence="2">The sequence shown here is derived from an EMBL/GenBank/DDBJ whole genome shotgun (WGS) entry which is preliminary data.</text>
</comment>
<dbReference type="EMBL" id="JAPNTZ010000018">
    <property type="protein sequence ID" value="MCY1144021.1"/>
    <property type="molecule type" value="Genomic_DNA"/>
</dbReference>
<organism evidence="2 3">
    <name type="scientific">Paractinoplanes pyxinae</name>
    <dbReference type="NCBI Taxonomy" id="2997416"/>
    <lineage>
        <taxon>Bacteria</taxon>
        <taxon>Bacillati</taxon>
        <taxon>Actinomycetota</taxon>
        <taxon>Actinomycetes</taxon>
        <taxon>Micromonosporales</taxon>
        <taxon>Micromonosporaceae</taxon>
        <taxon>Paractinoplanes</taxon>
    </lineage>
</organism>
<evidence type="ECO:0000313" key="3">
    <source>
        <dbReference type="Proteomes" id="UP001151002"/>
    </source>
</evidence>
<sequence length="171" mass="18311">MITGLAIAPHIGTPLHLVQLDERNPLAYRQIVGGDPHALAWTVPSATMYIDEHAIADRLPANLRATTLLWLHALPRLGQGTLAGPALLVGPPGPDGLDTDVPSSLVDLLMYTGAYRVVLQTPDDPRWRVTATTHEDWLDAYTVAVHTARRIGPAGAVSVVAADTVAEVWPL</sequence>
<feature type="domain" description="DUF3846" evidence="1">
    <location>
        <begin position="13"/>
        <end position="107"/>
    </location>
</feature>
<dbReference type="Pfam" id="PF12957">
    <property type="entry name" value="DUF3846"/>
    <property type="match status" value="1"/>
</dbReference>
<keyword evidence="3" id="KW-1185">Reference proteome</keyword>
<dbReference type="RefSeq" id="WP_267568576.1">
    <property type="nucleotide sequence ID" value="NZ_JAPNTZ010000018.1"/>
</dbReference>
<reference evidence="2" key="1">
    <citation type="submission" date="2022-11" db="EMBL/GenBank/DDBJ databases">
        <authorList>
            <person name="Somphong A."/>
            <person name="Phongsopitanun W."/>
        </authorList>
    </citation>
    <scope>NUCLEOTIDE SEQUENCE</scope>
    <source>
        <strain evidence="2">Pm04-4</strain>
    </source>
</reference>
<accession>A0ABT4BBX7</accession>
<proteinExistence type="predicted"/>
<dbReference type="InterPro" id="IPR024559">
    <property type="entry name" value="DUF3846"/>
</dbReference>
<gene>
    <name evidence="2" type="ORF">OWR29_39010</name>
</gene>
<evidence type="ECO:0000259" key="1">
    <source>
        <dbReference type="Pfam" id="PF12957"/>
    </source>
</evidence>
<evidence type="ECO:0000313" key="2">
    <source>
        <dbReference type="EMBL" id="MCY1144021.1"/>
    </source>
</evidence>